<dbReference type="InterPro" id="IPR052343">
    <property type="entry name" value="Retrotransposon-Effector_Assoc"/>
</dbReference>
<name>A0A2P6RZA3_ROSCH</name>
<dbReference type="Pfam" id="PF00078">
    <property type="entry name" value="RVT_1"/>
    <property type="match status" value="1"/>
</dbReference>
<dbReference type="AlphaFoldDB" id="A0A2P6RZA3"/>
<proteinExistence type="predicted"/>
<dbReference type="EMBL" id="PDCK01000040">
    <property type="protein sequence ID" value="PRQ51761.1"/>
    <property type="molecule type" value="Genomic_DNA"/>
</dbReference>
<keyword evidence="3" id="KW-1185">Reference proteome</keyword>
<accession>A0A2P6RZA3</accession>
<feature type="domain" description="Reverse transcriptase" evidence="1">
    <location>
        <begin position="1"/>
        <end position="135"/>
    </location>
</feature>
<reference evidence="2 3" key="1">
    <citation type="journal article" date="2018" name="Nat. Genet.">
        <title>The Rosa genome provides new insights in the design of modern roses.</title>
        <authorList>
            <person name="Bendahmane M."/>
        </authorList>
    </citation>
    <scope>NUCLEOTIDE SEQUENCE [LARGE SCALE GENOMIC DNA]</scope>
    <source>
        <strain evidence="3">cv. Old Blush</strain>
    </source>
</reference>
<dbReference type="Gramene" id="PRQ51761">
    <property type="protein sequence ID" value="PRQ51761"/>
    <property type="gene ID" value="RchiOBHm_Chr2g0148031"/>
</dbReference>
<evidence type="ECO:0000313" key="3">
    <source>
        <dbReference type="Proteomes" id="UP000238479"/>
    </source>
</evidence>
<gene>
    <name evidence="2" type="ORF">RchiOBHm_Chr2g0148031</name>
</gene>
<dbReference type="EC" id="2.7.7.49" evidence="2"/>
<comment type="caution">
    <text evidence="2">The sequence shown here is derived from an EMBL/GenBank/DDBJ whole genome shotgun (WGS) entry which is preliminary data.</text>
</comment>
<organism evidence="2 3">
    <name type="scientific">Rosa chinensis</name>
    <name type="common">China rose</name>
    <dbReference type="NCBI Taxonomy" id="74649"/>
    <lineage>
        <taxon>Eukaryota</taxon>
        <taxon>Viridiplantae</taxon>
        <taxon>Streptophyta</taxon>
        <taxon>Embryophyta</taxon>
        <taxon>Tracheophyta</taxon>
        <taxon>Spermatophyta</taxon>
        <taxon>Magnoliopsida</taxon>
        <taxon>eudicotyledons</taxon>
        <taxon>Gunneridae</taxon>
        <taxon>Pentapetalae</taxon>
        <taxon>rosids</taxon>
        <taxon>fabids</taxon>
        <taxon>Rosales</taxon>
        <taxon>Rosaceae</taxon>
        <taxon>Rosoideae</taxon>
        <taxon>Rosoideae incertae sedis</taxon>
        <taxon>Rosa</taxon>
    </lineage>
</organism>
<dbReference type="PANTHER" id="PTHR46890:SF48">
    <property type="entry name" value="RNA-DIRECTED DNA POLYMERASE"/>
    <property type="match status" value="1"/>
</dbReference>
<dbReference type="OMA" id="FTSTRCL"/>
<dbReference type="Proteomes" id="UP000238479">
    <property type="component" value="Chromosome 2"/>
</dbReference>
<sequence length="135" mass="15340">MVTQEILHKCRLAKGAKGFMAWKIDLSKAYDKLNWQFIEQVLYEIQLPPMLIKLNMSCVTTVSYQIIVNGELSNHFSAGRGIRQCDPLSPYLFVLCMEKLSHQINSAVDFGQWKPIASSQSGPSVFHLFFADDLI</sequence>
<evidence type="ECO:0000259" key="1">
    <source>
        <dbReference type="PROSITE" id="PS50878"/>
    </source>
</evidence>
<dbReference type="PROSITE" id="PS50878">
    <property type="entry name" value="RT_POL"/>
    <property type="match status" value="1"/>
</dbReference>
<evidence type="ECO:0000313" key="2">
    <source>
        <dbReference type="EMBL" id="PRQ51761.1"/>
    </source>
</evidence>
<dbReference type="InterPro" id="IPR000477">
    <property type="entry name" value="RT_dom"/>
</dbReference>
<keyword evidence="2" id="KW-0548">Nucleotidyltransferase</keyword>
<keyword evidence="2" id="KW-0695">RNA-directed DNA polymerase</keyword>
<dbReference type="PANTHER" id="PTHR46890">
    <property type="entry name" value="NON-LTR RETROLELEMENT REVERSE TRANSCRIPTASE-LIKE PROTEIN-RELATED"/>
    <property type="match status" value="1"/>
</dbReference>
<protein>
    <submittedName>
        <fullName evidence="2">Putative RNA-directed DNA polymerase</fullName>
        <ecNumber evidence="2">2.7.7.49</ecNumber>
    </submittedName>
</protein>
<dbReference type="STRING" id="74649.A0A2P6RZA3"/>
<keyword evidence="2" id="KW-0808">Transferase</keyword>
<dbReference type="GO" id="GO:0003964">
    <property type="term" value="F:RNA-directed DNA polymerase activity"/>
    <property type="evidence" value="ECO:0007669"/>
    <property type="project" value="UniProtKB-KW"/>
</dbReference>